<evidence type="ECO:0000259" key="1">
    <source>
        <dbReference type="Pfam" id="PF13966"/>
    </source>
</evidence>
<reference evidence="2" key="1">
    <citation type="journal article" date="2014" name="Nat. Commun.">
        <title>The tobacco genome sequence and its comparison with those of tomato and potato.</title>
        <authorList>
            <person name="Sierro N."/>
            <person name="Battey J.N."/>
            <person name="Ouadi S."/>
            <person name="Bakaher N."/>
            <person name="Bovet L."/>
            <person name="Willig A."/>
            <person name="Goepfert S."/>
            <person name="Peitsch M.C."/>
            <person name="Ivanov N.V."/>
        </authorList>
    </citation>
    <scope>NUCLEOTIDE SEQUENCE [LARGE SCALE GENOMIC DNA]</scope>
</reference>
<sequence length="177" mass="20582">MGGQDKMENASLIWSKFAQPKHRLIAWLATKKRMLTKERLGQMRITVTDMACCLCDDQAIETSQHLFGNCPWIQGIRRSLLQWTDTQLHAGEPKLVFDSIRRKHWQKLKKEVMAAIWGATIYHIWTAKNKKLFQNGNVQVDTIVTQIKKEIKERISMIKLSNRGSMSRGFIQRLLCN</sequence>
<accession>A0A1S3XT83</accession>
<dbReference type="OMA" id="GATIYHI"/>
<protein>
    <recommendedName>
        <fullName evidence="1">Reverse transcriptase zinc-binding domain-containing protein</fullName>
    </recommendedName>
</protein>
<keyword evidence="2" id="KW-1185">Reference proteome</keyword>
<reference evidence="3" key="2">
    <citation type="submission" date="2025-08" db="UniProtKB">
        <authorList>
            <consortium name="RefSeq"/>
        </authorList>
    </citation>
    <scope>IDENTIFICATION</scope>
</reference>
<evidence type="ECO:0000313" key="2">
    <source>
        <dbReference type="Proteomes" id="UP000790787"/>
    </source>
</evidence>
<dbReference type="PaxDb" id="4097-A0A1S3XT83"/>
<dbReference type="AlphaFoldDB" id="A0A1S3XT83"/>
<dbReference type="InterPro" id="IPR026960">
    <property type="entry name" value="RVT-Znf"/>
</dbReference>
<dbReference type="Pfam" id="PF13966">
    <property type="entry name" value="zf-RVT"/>
    <property type="match status" value="1"/>
</dbReference>
<gene>
    <name evidence="3" type="primary">LOC107768474</name>
</gene>
<dbReference type="KEGG" id="nta:107768474"/>
<dbReference type="GeneID" id="107768474"/>
<name>A0A1S3XT83_TOBAC</name>
<proteinExistence type="predicted"/>
<dbReference type="Proteomes" id="UP000790787">
    <property type="component" value="Chromosome 13"/>
</dbReference>
<dbReference type="RefSeq" id="XP_016443089.1">
    <property type="nucleotide sequence ID" value="XM_016587603.1"/>
</dbReference>
<organism evidence="2 3">
    <name type="scientific">Nicotiana tabacum</name>
    <name type="common">Common tobacco</name>
    <dbReference type="NCBI Taxonomy" id="4097"/>
    <lineage>
        <taxon>Eukaryota</taxon>
        <taxon>Viridiplantae</taxon>
        <taxon>Streptophyta</taxon>
        <taxon>Embryophyta</taxon>
        <taxon>Tracheophyta</taxon>
        <taxon>Spermatophyta</taxon>
        <taxon>Magnoliopsida</taxon>
        <taxon>eudicotyledons</taxon>
        <taxon>Gunneridae</taxon>
        <taxon>Pentapetalae</taxon>
        <taxon>asterids</taxon>
        <taxon>lamiids</taxon>
        <taxon>Solanales</taxon>
        <taxon>Solanaceae</taxon>
        <taxon>Nicotianoideae</taxon>
        <taxon>Nicotianeae</taxon>
        <taxon>Nicotiana</taxon>
    </lineage>
</organism>
<evidence type="ECO:0000313" key="3">
    <source>
        <dbReference type="RefSeq" id="XP_016443089.1"/>
    </source>
</evidence>
<dbReference type="OrthoDB" id="1244840at2759"/>